<evidence type="ECO:0000259" key="2">
    <source>
        <dbReference type="PROSITE" id="PS50076"/>
    </source>
</evidence>
<name>A0A9Q0FFZ0_9ROSI</name>
<gene>
    <name evidence="3" type="ORF">Tsubulata_028662</name>
</gene>
<dbReference type="Proteomes" id="UP001141552">
    <property type="component" value="Unassembled WGS sequence"/>
</dbReference>
<accession>A0A9Q0FFZ0</accession>
<dbReference type="Gene3D" id="1.10.287.110">
    <property type="entry name" value="DnaJ domain"/>
    <property type="match status" value="2"/>
</dbReference>
<dbReference type="CDD" id="cd06257">
    <property type="entry name" value="DnaJ"/>
    <property type="match status" value="2"/>
</dbReference>
<dbReference type="InterPro" id="IPR001623">
    <property type="entry name" value="DnaJ_domain"/>
</dbReference>
<dbReference type="PROSITE" id="PS00636">
    <property type="entry name" value="DNAJ_1"/>
    <property type="match status" value="2"/>
</dbReference>
<dbReference type="SUPFAM" id="SSF46565">
    <property type="entry name" value="Chaperone J-domain"/>
    <property type="match status" value="2"/>
</dbReference>
<feature type="compositionally biased region" description="Basic and acidic residues" evidence="1">
    <location>
        <begin position="115"/>
        <end position="136"/>
    </location>
</feature>
<reference evidence="3" key="1">
    <citation type="submission" date="2022-02" db="EMBL/GenBank/DDBJ databases">
        <authorList>
            <person name="Henning P.M."/>
            <person name="McCubbin A.G."/>
            <person name="Shore J.S."/>
        </authorList>
    </citation>
    <scope>NUCLEOTIDE SEQUENCE</scope>
    <source>
        <strain evidence="3">F60SS</strain>
        <tissue evidence="3">Leaves</tissue>
    </source>
</reference>
<dbReference type="PANTHER" id="PTHR45098">
    <property type="entry name" value="DNAJ DOMAIN CONTAINING PROTEIN, EXPRESSED"/>
    <property type="match status" value="1"/>
</dbReference>
<dbReference type="Pfam" id="PF00226">
    <property type="entry name" value="DnaJ"/>
    <property type="match status" value="2"/>
</dbReference>
<dbReference type="InterPro" id="IPR036869">
    <property type="entry name" value="J_dom_sf"/>
</dbReference>
<evidence type="ECO:0000313" key="4">
    <source>
        <dbReference type="Proteomes" id="UP001141552"/>
    </source>
</evidence>
<feature type="region of interest" description="Disordered" evidence="1">
    <location>
        <begin position="283"/>
        <end position="316"/>
    </location>
</feature>
<dbReference type="OrthoDB" id="1306103at2759"/>
<feature type="domain" description="J" evidence="2">
    <location>
        <begin position="1"/>
        <end position="70"/>
    </location>
</feature>
<feature type="domain" description="J" evidence="2">
    <location>
        <begin position="343"/>
        <end position="413"/>
    </location>
</feature>
<dbReference type="InterPro" id="IPR012677">
    <property type="entry name" value="Nucleotide-bd_a/b_plait_sf"/>
</dbReference>
<dbReference type="EMBL" id="JAKUCV010005539">
    <property type="protein sequence ID" value="KAJ4830778.1"/>
    <property type="molecule type" value="Genomic_DNA"/>
</dbReference>
<evidence type="ECO:0000313" key="3">
    <source>
        <dbReference type="EMBL" id="KAJ4830778.1"/>
    </source>
</evidence>
<feature type="compositionally biased region" description="Basic and acidic residues" evidence="1">
    <location>
        <begin position="453"/>
        <end position="465"/>
    </location>
</feature>
<feature type="region of interest" description="Disordered" evidence="1">
    <location>
        <begin position="440"/>
        <end position="479"/>
    </location>
</feature>
<evidence type="ECO:0000256" key="1">
    <source>
        <dbReference type="SAM" id="MobiDB-lite"/>
    </source>
</evidence>
<protein>
    <recommendedName>
        <fullName evidence="2">J domain-containing protein</fullName>
    </recommendedName>
</protein>
<dbReference type="SMART" id="SM00271">
    <property type="entry name" value="DnaJ"/>
    <property type="match status" value="2"/>
</dbReference>
<keyword evidence="4" id="KW-1185">Reference proteome</keyword>
<dbReference type="SUPFAM" id="SSF54928">
    <property type="entry name" value="RNA-binding domain, RBD"/>
    <property type="match status" value="1"/>
</dbReference>
<feature type="region of interest" description="Disordered" evidence="1">
    <location>
        <begin position="110"/>
        <end position="151"/>
    </location>
</feature>
<dbReference type="PROSITE" id="PS50076">
    <property type="entry name" value="DNAJ_2"/>
    <property type="match status" value="2"/>
</dbReference>
<reference evidence="3" key="2">
    <citation type="journal article" date="2023" name="Plants (Basel)">
        <title>Annotation of the Turnera subulata (Passifloraceae) Draft Genome Reveals the S-Locus Evolved after the Divergence of Turneroideae from Passifloroideae in a Stepwise Manner.</title>
        <authorList>
            <person name="Henning P.M."/>
            <person name="Roalson E.H."/>
            <person name="Mir W."/>
            <person name="McCubbin A.G."/>
            <person name="Shore J.S."/>
        </authorList>
    </citation>
    <scope>NUCLEOTIDE SEQUENCE</scope>
    <source>
        <strain evidence="3">F60SS</strain>
    </source>
</reference>
<dbReference type="PANTHER" id="PTHR45098:SF1">
    <property type="entry name" value="DNAJ DOMAIN CONTAINING PROTEIN, EXPRESSED"/>
    <property type="match status" value="1"/>
</dbReference>
<dbReference type="InterPro" id="IPR035979">
    <property type="entry name" value="RBD_domain_sf"/>
</dbReference>
<dbReference type="Gene3D" id="3.30.70.330">
    <property type="match status" value="1"/>
</dbReference>
<dbReference type="GO" id="GO:0003676">
    <property type="term" value="F:nucleic acid binding"/>
    <property type="evidence" value="ECO:0007669"/>
    <property type="project" value="InterPro"/>
</dbReference>
<comment type="caution">
    <text evidence="3">The sequence shown here is derived from an EMBL/GenBank/DDBJ whole genome shotgun (WGS) entry which is preliminary data.</text>
</comment>
<dbReference type="AlphaFoldDB" id="A0A9Q0FFZ0"/>
<organism evidence="3 4">
    <name type="scientific">Turnera subulata</name>
    <dbReference type="NCBI Taxonomy" id="218843"/>
    <lineage>
        <taxon>Eukaryota</taxon>
        <taxon>Viridiplantae</taxon>
        <taxon>Streptophyta</taxon>
        <taxon>Embryophyta</taxon>
        <taxon>Tracheophyta</taxon>
        <taxon>Spermatophyta</taxon>
        <taxon>Magnoliopsida</taxon>
        <taxon>eudicotyledons</taxon>
        <taxon>Gunneridae</taxon>
        <taxon>Pentapetalae</taxon>
        <taxon>rosids</taxon>
        <taxon>fabids</taxon>
        <taxon>Malpighiales</taxon>
        <taxon>Passifloraceae</taxon>
        <taxon>Turnera</taxon>
    </lineage>
</organism>
<sequence length="559" mass="62520">MPVVLGLASGEEGARLTEKEITRAYKLKALELHPDKRPHDPNAHANFQQLLTSYETLMDPVARKRFDYSLRTKRKLEQTLESIMQPLTEILNDNLKRKLSDLYADYGAASKRRKEREEKNGTPKKEEAAAAEEKKGAVSTSPSGDGGDGMIDDERILEVSWDKRSNYCKKELSKFFSRFGVVKNICMSGFCRENMKTATVFILTGDGAVADASIEASKLPTPISISQYKRERVKALHRNTIPCGLRTQSGLCYSSLAVVAVPSSLQKVAAACVPLLLHSRDRHQQPRRRLPRVGLAPPSSFTPSPGPAQHHAAVKPSPPNLLPLPLVADWVDVWSKSDSLILTKVAVLGLPSGEEGAILTEREISRAYKLKALGLHPDKRPDDPNAPADFQNLRSSYESLMDPVARRRFDDSLRRLKKKMEAEQTRKFMRRQDGLKRRSDALYSNVDAKRRKQEPAAAKEKKETARSASGVDHDDDDNHEKILDVSWEKEKKDYSEEELRKFFFGFGFVRDVYMSRFCSKNKKSATVVMVAADSAVAAARIVAGGLSSPLLVSQYKRIV</sequence>
<dbReference type="InterPro" id="IPR018253">
    <property type="entry name" value="DnaJ_domain_CS"/>
</dbReference>
<proteinExistence type="predicted"/>